<comment type="caution">
    <text evidence="2">The sequence shown here is derived from an EMBL/GenBank/DDBJ whole genome shotgun (WGS) entry which is preliminary data.</text>
</comment>
<feature type="region of interest" description="Disordered" evidence="1">
    <location>
        <begin position="21"/>
        <end position="40"/>
    </location>
</feature>
<gene>
    <name evidence="2" type="ORF">QJS04_geneDACA004451</name>
</gene>
<name>A0AAV9B150_ACOGR</name>
<dbReference type="AlphaFoldDB" id="A0AAV9B150"/>
<dbReference type="Proteomes" id="UP001179952">
    <property type="component" value="Unassembled WGS sequence"/>
</dbReference>
<reference evidence="2" key="1">
    <citation type="journal article" date="2023" name="Nat. Commun.">
        <title>Diploid and tetraploid genomes of Acorus and the evolution of monocots.</title>
        <authorList>
            <person name="Ma L."/>
            <person name="Liu K.W."/>
            <person name="Li Z."/>
            <person name="Hsiao Y.Y."/>
            <person name="Qi Y."/>
            <person name="Fu T."/>
            <person name="Tang G.D."/>
            <person name="Zhang D."/>
            <person name="Sun W.H."/>
            <person name="Liu D.K."/>
            <person name="Li Y."/>
            <person name="Chen G.Z."/>
            <person name="Liu X.D."/>
            <person name="Liao X.Y."/>
            <person name="Jiang Y.T."/>
            <person name="Yu X."/>
            <person name="Hao Y."/>
            <person name="Huang J."/>
            <person name="Zhao X.W."/>
            <person name="Ke S."/>
            <person name="Chen Y.Y."/>
            <person name="Wu W.L."/>
            <person name="Hsu J.L."/>
            <person name="Lin Y.F."/>
            <person name="Huang M.D."/>
            <person name="Li C.Y."/>
            <person name="Huang L."/>
            <person name="Wang Z.W."/>
            <person name="Zhao X."/>
            <person name="Zhong W.Y."/>
            <person name="Peng D.H."/>
            <person name="Ahmad S."/>
            <person name="Lan S."/>
            <person name="Zhang J.S."/>
            <person name="Tsai W.C."/>
            <person name="Van de Peer Y."/>
            <person name="Liu Z.J."/>
        </authorList>
    </citation>
    <scope>NUCLEOTIDE SEQUENCE</scope>
    <source>
        <strain evidence="2">SCP</strain>
    </source>
</reference>
<evidence type="ECO:0000313" key="2">
    <source>
        <dbReference type="EMBL" id="KAK1270185.1"/>
    </source>
</evidence>
<proteinExistence type="predicted"/>
<dbReference type="EMBL" id="JAUJYN010000005">
    <property type="protein sequence ID" value="KAK1270185.1"/>
    <property type="molecule type" value="Genomic_DNA"/>
</dbReference>
<accession>A0AAV9B150</accession>
<reference evidence="2" key="2">
    <citation type="submission" date="2023-06" db="EMBL/GenBank/DDBJ databases">
        <authorList>
            <person name="Ma L."/>
            <person name="Liu K.-W."/>
            <person name="Li Z."/>
            <person name="Hsiao Y.-Y."/>
            <person name="Qi Y."/>
            <person name="Fu T."/>
            <person name="Tang G."/>
            <person name="Zhang D."/>
            <person name="Sun W.-H."/>
            <person name="Liu D.-K."/>
            <person name="Li Y."/>
            <person name="Chen G.-Z."/>
            <person name="Liu X.-D."/>
            <person name="Liao X.-Y."/>
            <person name="Jiang Y.-T."/>
            <person name="Yu X."/>
            <person name="Hao Y."/>
            <person name="Huang J."/>
            <person name="Zhao X.-W."/>
            <person name="Ke S."/>
            <person name="Chen Y.-Y."/>
            <person name="Wu W.-L."/>
            <person name="Hsu J.-L."/>
            <person name="Lin Y.-F."/>
            <person name="Huang M.-D."/>
            <person name="Li C.-Y."/>
            <person name="Huang L."/>
            <person name="Wang Z.-W."/>
            <person name="Zhao X."/>
            <person name="Zhong W.-Y."/>
            <person name="Peng D.-H."/>
            <person name="Ahmad S."/>
            <person name="Lan S."/>
            <person name="Zhang J.-S."/>
            <person name="Tsai W.-C."/>
            <person name="Van De Peer Y."/>
            <person name="Liu Z.-J."/>
        </authorList>
    </citation>
    <scope>NUCLEOTIDE SEQUENCE</scope>
    <source>
        <strain evidence="2">SCP</strain>
        <tissue evidence="2">Leaves</tissue>
    </source>
</reference>
<sequence length="111" mass="12665">MGEHLHCVDPKANPLHVEELAGSSNVAVNSKRPRQDDPGLREDLMKAMDQRFRTMRPRTAANHVLETAELIHLSPLLADILRTPCPEKFTPPKFKLYEGKTNPIEHLFLFQ</sequence>
<evidence type="ECO:0000313" key="3">
    <source>
        <dbReference type="Proteomes" id="UP001179952"/>
    </source>
</evidence>
<keyword evidence="3" id="KW-1185">Reference proteome</keyword>
<organism evidence="2 3">
    <name type="scientific">Acorus gramineus</name>
    <name type="common">Dwarf sweet flag</name>
    <dbReference type="NCBI Taxonomy" id="55184"/>
    <lineage>
        <taxon>Eukaryota</taxon>
        <taxon>Viridiplantae</taxon>
        <taxon>Streptophyta</taxon>
        <taxon>Embryophyta</taxon>
        <taxon>Tracheophyta</taxon>
        <taxon>Spermatophyta</taxon>
        <taxon>Magnoliopsida</taxon>
        <taxon>Liliopsida</taxon>
        <taxon>Acoraceae</taxon>
        <taxon>Acorus</taxon>
    </lineage>
</organism>
<evidence type="ECO:0000256" key="1">
    <source>
        <dbReference type="SAM" id="MobiDB-lite"/>
    </source>
</evidence>
<protein>
    <submittedName>
        <fullName evidence="2">Uncharacterized protein</fullName>
    </submittedName>
</protein>